<dbReference type="AlphaFoldDB" id="A0A382AQ97"/>
<dbReference type="UniPathway" id="UPA00275">
    <property type="reaction ID" value="UER00400"/>
</dbReference>
<dbReference type="GO" id="GO:0005525">
    <property type="term" value="F:GTP binding"/>
    <property type="evidence" value="ECO:0007669"/>
    <property type="project" value="UniProtKB-KW"/>
</dbReference>
<dbReference type="SUPFAM" id="SSF55821">
    <property type="entry name" value="YrdC/RibB"/>
    <property type="match status" value="1"/>
</dbReference>
<keyword evidence="14" id="KW-0464">Manganese</keyword>
<dbReference type="EMBL" id="UINC01026329">
    <property type="protein sequence ID" value="SVB03584.1"/>
    <property type="molecule type" value="Genomic_DNA"/>
</dbReference>
<organism evidence="19">
    <name type="scientific">marine metagenome</name>
    <dbReference type="NCBI Taxonomy" id="408172"/>
    <lineage>
        <taxon>unclassified sequences</taxon>
        <taxon>metagenomes</taxon>
        <taxon>ecological metagenomes</taxon>
    </lineage>
</organism>
<evidence type="ECO:0000256" key="11">
    <source>
        <dbReference type="ARBA" id="ARBA00022833"/>
    </source>
</evidence>
<dbReference type="Gene3D" id="3.90.870.10">
    <property type="entry name" value="DHBP synthase"/>
    <property type="match status" value="1"/>
</dbReference>
<comment type="cofactor">
    <cofactor evidence="3">
        <name>Zn(2+)</name>
        <dbReference type="ChEBI" id="CHEBI:29105"/>
    </cofactor>
</comment>
<dbReference type="NCBIfam" id="NF006803">
    <property type="entry name" value="PRK09311.1"/>
    <property type="match status" value="1"/>
</dbReference>
<keyword evidence="9" id="KW-0547">Nucleotide-binding</keyword>
<keyword evidence="8" id="KW-0479">Metal-binding</keyword>
<dbReference type="PANTHER" id="PTHR21327:SF18">
    <property type="entry name" value="3,4-DIHYDROXY-2-BUTANONE 4-PHOSPHATE SYNTHASE"/>
    <property type="match status" value="1"/>
</dbReference>
<dbReference type="NCBIfam" id="TIGR00505">
    <property type="entry name" value="ribA"/>
    <property type="match status" value="1"/>
</dbReference>
<reference evidence="19" key="1">
    <citation type="submission" date="2018-05" db="EMBL/GenBank/DDBJ databases">
        <authorList>
            <person name="Lanie J.A."/>
            <person name="Ng W.-L."/>
            <person name="Kazmierczak K.M."/>
            <person name="Andrzejewski T.M."/>
            <person name="Davidsen T.M."/>
            <person name="Wayne K.J."/>
            <person name="Tettelin H."/>
            <person name="Glass J.I."/>
            <person name="Rusch D."/>
            <person name="Podicherti R."/>
            <person name="Tsui H.-C.T."/>
            <person name="Winkler M.E."/>
        </authorList>
    </citation>
    <scope>NUCLEOTIDE SEQUENCE</scope>
</reference>
<evidence type="ECO:0000256" key="15">
    <source>
        <dbReference type="ARBA" id="ARBA00023239"/>
    </source>
</evidence>
<dbReference type="HAMAP" id="MF_00179">
    <property type="entry name" value="RibA"/>
    <property type="match status" value="1"/>
</dbReference>
<comment type="cofactor">
    <cofactor evidence="1">
        <name>Mn(2+)</name>
        <dbReference type="ChEBI" id="CHEBI:29035"/>
    </cofactor>
</comment>
<evidence type="ECO:0000256" key="9">
    <source>
        <dbReference type="ARBA" id="ARBA00022741"/>
    </source>
</evidence>
<dbReference type="GO" id="GO:0008686">
    <property type="term" value="F:3,4-dihydroxy-2-butanone-4-phosphate synthase activity"/>
    <property type="evidence" value="ECO:0007669"/>
    <property type="project" value="InterPro"/>
</dbReference>
<proteinExistence type="inferred from homology"/>
<dbReference type="FunFam" id="3.90.870.10:FF:000001">
    <property type="entry name" value="Riboflavin biosynthesis protein RibBA"/>
    <property type="match status" value="1"/>
</dbReference>
<keyword evidence="13" id="KW-0342">GTP-binding</keyword>
<sequence length="396" mass="43737">MEEAIEDLKAGKFVIVVDDEQRENEGDLVMFAEMVTPEAVNFAVTEARGLLCMPIIGERLDELDIPLMIPQNTDVKNQTAFTVSVDYNEGTTTGISAQDRSATVQALIDPEVRADKFSQPGHLFPLRYHPGGVLARAGHTEAIVDLCTIGGVYPAGIVCEIMNDDGTMSRMETLEKFADKHQLNVLSIAQIIAHRRRHEKLIERVAEARLPTKYGEFKAIAYRSPVDPGEHIAMTIGDWQADDAVLVRIHSECLTGDVFGSLRCDCGEQIELALSILGKEGSGVFLYMRQEGRGIGLHNKIKAYSLQDGGLDTIEANKKLGFDADLRHYGIGAQILHDLGVKKLRLLTNNPRKVVGISGFDLEIVERVPVEASVNDENREYLLTKKMRMGHILGNC</sequence>
<keyword evidence="15" id="KW-0456">Lyase</keyword>
<dbReference type="FunFam" id="3.40.50.10990:FF:000001">
    <property type="entry name" value="Riboflavin biosynthesis protein RibBA"/>
    <property type="match status" value="1"/>
</dbReference>
<evidence type="ECO:0000256" key="13">
    <source>
        <dbReference type="ARBA" id="ARBA00023134"/>
    </source>
</evidence>
<dbReference type="EC" id="3.5.4.25" evidence="6"/>
<comment type="pathway">
    <text evidence="4">Cofactor biosynthesis; riboflavin biosynthesis; 5-amino-6-(D-ribitylamino)uracil from GTP: step 1/4.</text>
</comment>
<evidence type="ECO:0000259" key="18">
    <source>
        <dbReference type="Pfam" id="PF00925"/>
    </source>
</evidence>
<evidence type="ECO:0000256" key="12">
    <source>
        <dbReference type="ARBA" id="ARBA00022842"/>
    </source>
</evidence>
<evidence type="ECO:0000313" key="19">
    <source>
        <dbReference type="EMBL" id="SVB03584.1"/>
    </source>
</evidence>
<evidence type="ECO:0000256" key="2">
    <source>
        <dbReference type="ARBA" id="ARBA00001946"/>
    </source>
</evidence>
<evidence type="ECO:0000256" key="14">
    <source>
        <dbReference type="ARBA" id="ARBA00023211"/>
    </source>
</evidence>
<dbReference type="InterPro" id="IPR016299">
    <property type="entry name" value="Riboflavin_synth_RibBA"/>
</dbReference>
<comment type="similarity">
    <text evidence="5">In the N-terminal section; belongs to the DHBP synthase family.</text>
</comment>
<dbReference type="GO" id="GO:0005829">
    <property type="term" value="C:cytosol"/>
    <property type="evidence" value="ECO:0007669"/>
    <property type="project" value="TreeGrafter"/>
</dbReference>
<keyword evidence="11" id="KW-0862">Zinc</keyword>
<dbReference type="Pfam" id="PF00926">
    <property type="entry name" value="DHBP_synthase"/>
    <property type="match status" value="1"/>
</dbReference>
<evidence type="ECO:0000256" key="7">
    <source>
        <dbReference type="ARBA" id="ARBA00022619"/>
    </source>
</evidence>
<dbReference type="HAMAP" id="MF_01283">
    <property type="entry name" value="RibBA"/>
    <property type="match status" value="1"/>
</dbReference>
<evidence type="ECO:0000256" key="17">
    <source>
        <dbReference type="ARBA" id="ARBA00049295"/>
    </source>
</evidence>
<evidence type="ECO:0000256" key="3">
    <source>
        <dbReference type="ARBA" id="ARBA00001947"/>
    </source>
</evidence>
<feature type="domain" description="GTP cyclohydrolase II" evidence="18">
    <location>
        <begin position="203"/>
        <end position="369"/>
    </location>
</feature>
<accession>A0A382AQ97</accession>
<dbReference type="SUPFAM" id="SSF142695">
    <property type="entry name" value="RibA-like"/>
    <property type="match status" value="1"/>
</dbReference>
<dbReference type="InterPro" id="IPR032677">
    <property type="entry name" value="GTP_cyclohydro_II"/>
</dbReference>
<evidence type="ECO:0000256" key="8">
    <source>
        <dbReference type="ARBA" id="ARBA00022723"/>
    </source>
</evidence>
<dbReference type="PIRSF" id="PIRSF001259">
    <property type="entry name" value="RibA"/>
    <property type="match status" value="1"/>
</dbReference>
<dbReference type="Pfam" id="PF00925">
    <property type="entry name" value="GTP_cyclohydro2"/>
    <property type="match status" value="1"/>
</dbReference>
<dbReference type="NCBIfam" id="NF001591">
    <property type="entry name" value="PRK00393.1"/>
    <property type="match status" value="1"/>
</dbReference>
<keyword evidence="7" id="KW-0686">Riboflavin biosynthesis</keyword>
<name>A0A382AQ97_9ZZZZ</name>
<keyword evidence="16" id="KW-0511">Multifunctional enzyme</keyword>
<dbReference type="InterPro" id="IPR000422">
    <property type="entry name" value="DHBP_synthase_RibB"/>
</dbReference>
<dbReference type="GO" id="GO:0003935">
    <property type="term" value="F:GTP cyclohydrolase II activity"/>
    <property type="evidence" value="ECO:0007669"/>
    <property type="project" value="UniProtKB-EC"/>
</dbReference>
<evidence type="ECO:0000256" key="16">
    <source>
        <dbReference type="ARBA" id="ARBA00023268"/>
    </source>
</evidence>
<dbReference type="PANTHER" id="PTHR21327">
    <property type="entry name" value="GTP CYCLOHYDROLASE II-RELATED"/>
    <property type="match status" value="1"/>
</dbReference>
<dbReference type="GO" id="GO:0046872">
    <property type="term" value="F:metal ion binding"/>
    <property type="evidence" value="ECO:0007669"/>
    <property type="project" value="UniProtKB-KW"/>
</dbReference>
<evidence type="ECO:0000256" key="4">
    <source>
        <dbReference type="ARBA" id="ARBA00004853"/>
    </source>
</evidence>
<keyword evidence="12" id="KW-0460">Magnesium</keyword>
<dbReference type="InterPro" id="IPR000926">
    <property type="entry name" value="RibA"/>
</dbReference>
<dbReference type="CDD" id="cd00641">
    <property type="entry name" value="GTP_cyclohydro2"/>
    <property type="match status" value="1"/>
</dbReference>
<comment type="catalytic activity">
    <reaction evidence="17">
        <text>GTP + 4 H2O = 2,5-diamino-6-hydroxy-4-(5-phosphoribosylamino)-pyrimidine + formate + 2 phosphate + 3 H(+)</text>
        <dbReference type="Rhea" id="RHEA:23704"/>
        <dbReference type="ChEBI" id="CHEBI:15377"/>
        <dbReference type="ChEBI" id="CHEBI:15378"/>
        <dbReference type="ChEBI" id="CHEBI:15740"/>
        <dbReference type="ChEBI" id="CHEBI:37565"/>
        <dbReference type="ChEBI" id="CHEBI:43474"/>
        <dbReference type="ChEBI" id="CHEBI:58614"/>
        <dbReference type="EC" id="3.5.4.25"/>
    </reaction>
</comment>
<dbReference type="GO" id="GO:0009231">
    <property type="term" value="P:riboflavin biosynthetic process"/>
    <property type="evidence" value="ECO:0007669"/>
    <property type="project" value="UniProtKB-UniPathway"/>
</dbReference>
<evidence type="ECO:0000256" key="10">
    <source>
        <dbReference type="ARBA" id="ARBA00022801"/>
    </source>
</evidence>
<comment type="cofactor">
    <cofactor evidence="2">
        <name>Mg(2+)</name>
        <dbReference type="ChEBI" id="CHEBI:18420"/>
    </cofactor>
</comment>
<evidence type="ECO:0000256" key="1">
    <source>
        <dbReference type="ARBA" id="ARBA00001936"/>
    </source>
</evidence>
<dbReference type="NCBIfam" id="TIGR00506">
    <property type="entry name" value="ribB"/>
    <property type="match status" value="1"/>
</dbReference>
<dbReference type="Gene3D" id="3.40.50.10990">
    <property type="entry name" value="GTP cyclohydrolase II"/>
    <property type="match status" value="1"/>
</dbReference>
<gene>
    <name evidence="19" type="ORF">METZ01_LOCUS156438</name>
</gene>
<protein>
    <recommendedName>
        <fullName evidence="6">GTP cyclohydrolase II</fullName>
        <ecNumber evidence="6">3.5.4.25</ecNumber>
    </recommendedName>
</protein>
<keyword evidence="10" id="KW-0378">Hydrolase</keyword>
<evidence type="ECO:0000256" key="6">
    <source>
        <dbReference type="ARBA" id="ARBA00012762"/>
    </source>
</evidence>
<dbReference type="InterPro" id="IPR017945">
    <property type="entry name" value="DHBP_synth_RibB-like_a/b_dom"/>
</dbReference>
<evidence type="ECO:0000256" key="5">
    <source>
        <dbReference type="ARBA" id="ARBA00005520"/>
    </source>
</evidence>
<dbReference type="InterPro" id="IPR036144">
    <property type="entry name" value="RibA-like_sf"/>
</dbReference>